<dbReference type="PANTHER" id="PTHR47618">
    <property type="entry name" value="BIFUNCTIONAL OLIGORIBONUCLEASE AND PAP PHOSPHATASE NRNA"/>
    <property type="match status" value="1"/>
</dbReference>
<evidence type="ECO:0008006" key="5">
    <source>
        <dbReference type="Google" id="ProtNLM"/>
    </source>
</evidence>
<reference evidence="3 4" key="1">
    <citation type="journal article" date="2016" name="Nat. Commun.">
        <title>Thousands of microbial genomes shed light on interconnected biogeochemical processes in an aquifer system.</title>
        <authorList>
            <person name="Anantharaman K."/>
            <person name="Brown C.T."/>
            <person name="Hug L.A."/>
            <person name="Sharon I."/>
            <person name="Castelle C.J."/>
            <person name="Probst A.J."/>
            <person name="Thomas B.C."/>
            <person name="Singh A."/>
            <person name="Wilkins M.J."/>
            <person name="Karaoz U."/>
            <person name="Brodie E.L."/>
            <person name="Williams K.H."/>
            <person name="Hubbard S.S."/>
            <person name="Banfield J.F."/>
        </authorList>
    </citation>
    <scope>NUCLEOTIDE SEQUENCE [LARGE SCALE GENOMIC DNA]</scope>
</reference>
<dbReference type="Proteomes" id="UP000177481">
    <property type="component" value="Unassembled WGS sequence"/>
</dbReference>
<dbReference type="Gene3D" id="3.90.1640.10">
    <property type="entry name" value="inorganic pyrophosphatase (n-terminal core)"/>
    <property type="match status" value="2"/>
</dbReference>
<dbReference type="PANTHER" id="PTHR47618:SF1">
    <property type="entry name" value="BIFUNCTIONAL OLIGORIBONUCLEASE AND PAP PHOSPHATASE NRNA"/>
    <property type="match status" value="1"/>
</dbReference>
<evidence type="ECO:0000313" key="3">
    <source>
        <dbReference type="EMBL" id="OGD64496.1"/>
    </source>
</evidence>
<dbReference type="STRING" id="1797471.A3A71_00340"/>
<dbReference type="InterPro" id="IPR051319">
    <property type="entry name" value="Oligoribo/pAp-PDE_c-di-AMP_PDE"/>
</dbReference>
<evidence type="ECO:0000313" key="4">
    <source>
        <dbReference type="Proteomes" id="UP000177481"/>
    </source>
</evidence>
<feature type="domain" description="DDH" evidence="1">
    <location>
        <begin position="18"/>
        <end position="215"/>
    </location>
</feature>
<dbReference type="SUPFAM" id="SSF64182">
    <property type="entry name" value="DHH phosphoesterases"/>
    <property type="match status" value="2"/>
</dbReference>
<name>A0A1F5EB41_9BACT</name>
<dbReference type="InterPro" id="IPR003156">
    <property type="entry name" value="DHHA1_dom"/>
</dbReference>
<dbReference type="InterPro" id="IPR001667">
    <property type="entry name" value="DDH_dom"/>
</dbReference>
<proteinExistence type="predicted"/>
<dbReference type="AlphaFoldDB" id="A0A1F5EB41"/>
<evidence type="ECO:0000259" key="1">
    <source>
        <dbReference type="Pfam" id="PF01368"/>
    </source>
</evidence>
<dbReference type="EMBL" id="MEZX01000002">
    <property type="protein sequence ID" value="OGD64496.1"/>
    <property type="molecule type" value="Genomic_DNA"/>
</dbReference>
<gene>
    <name evidence="3" type="ORF">A3A71_00340</name>
</gene>
<dbReference type="Pfam" id="PF01368">
    <property type="entry name" value="DHH"/>
    <property type="match status" value="1"/>
</dbReference>
<feature type="domain" description="DHHA1" evidence="2">
    <location>
        <begin position="297"/>
        <end position="377"/>
    </location>
</feature>
<dbReference type="InterPro" id="IPR038763">
    <property type="entry name" value="DHH_sf"/>
</dbReference>
<sequence length="390" mass="42403">MELTPKSQSVELIKQANKVLILTHTDPDGDAVGSVLALRIALQKLGKEVEAIFYGRSTDYSNLSGYSEVQQAKLEASNDLVITVDTRNVNDDVKLGYKKNAEARQLNIVITPSKGTLLPEDVVVERSVPKFDLLIILDSPTLAMLGTVGEEFPTLFYDSPTVVIDHHATNSYFGKVNWIDMTAASTTEMLVALIESLSRNEPLIEEEIATCLLTGLISDTGSFQNLNTTPKSLTVAAQLVAAGARHQEIVEKSRSRSLKTLKLWGKALTKITVDQNARFVWTEVTDEDFAAVKGEPGDESGLIDELLKTVTDVDFALTVSQDGSSINGSLRSVAKNYDVSRLARTLGGGGHLAASGFRLEGKIQDKRDGLLKSIADFQNKEQAVRNSALH</sequence>
<dbReference type="GO" id="GO:0003676">
    <property type="term" value="F:nucleic acid binding"/>
    <property type="evidence" value="ECO:0007669"/>
    <property type="project" value="InterPro"/>
</dbReference>
<protein>
    <recommendedName>
        <fullName evidence="5">DDH domain-containing protein</fullName>
    </recommendedName>
</protein>
<dbReference type="Gene3D" id="3.10.310.30">
    <property type="match status" value="1"/>
</dbReference>
<accession>A0A1F5EB41</accession>
<comment type="caution">
    <text evidence="3">The sequence shown here is derived from an EMBL/GenBank/DDBJ whole genome shotgun (WGS) entry which is preliminary data.</text>
</comment>
<organism evidence="3 4">
    <name type="scientific">Candidatus Berkelbacteria bacterium RIFCSPLOWO2_01_FULL_50_28</name>
    <dbReference type="NCBI Taxonomy" id="1797471"/>
    <lineage>
        <taxon>Bacteria</taxon>
        <taxon>Candidatus Berkelbacteria</taxon>
    </lineage>
</organism>
<dbReference type="Pfam" id="PF02272">
    <property type="entry name" value="DHHA1"/>
    <property type="match status" value="1"/>
</dbReference>
<evidence type="ECO:0000259" key="2">
    <source>
        <dbReference type="Pfam" id="PF02272"/>
    </source>
</evidence>